<gene>
    <name evidence="1" type="ORF">CHARACLAT_010456</name>
</gene>
<dbReference type="Proteomes" id="UP001352852">
    <property type="component" value="Unassembled WGS sequence"/>
</dbReference>
<proteinExistence type="predicted"/>
<protein>
    <submittedName>
        <fullName evidence="1">Uncharacterized protein</fullName>
    </submittedName>
</protein>
<dbReference type="EMBL" id="JAHUTJ010041657">
    <property type="protein sequence ID" value="MED6280390.1"/>
    <property type="molecule type" value="Genomic_DNA"/>
</dbReference>
<sequence>MDHMCVSTCLCVCQLFKGVMYTVDAEWLSAGSSPTMLSASLALEKLWMETFWKSGLLSVFSHQLLSPSSADT</sequence>
<reference evidence="1 2" key="1">
    <citation type="submission" date="2021-06" db="EMBL/GenBank/DDBJ databases">
        <authorList>
            <person name="Palmer J.M."/>
        </authorList>
    </citation>
    <scope>NUCLEOTIDE SEQUENCE [LARGE SCALE GENOMIC DNA]</scope>
    <source>
        <strain evidence="1 2">CL_MEX2019</strain>
        <tissue evidence="1">Muscle</tissue>
    </source>
</reference>
<organism evidence="1 2">
    <name type="scientific">Characodon lateralis</name>
    <dbReference type="NCBI Taxonomy" id="208331"/>
    <lineage>
        <taxon>Eukaryota</taxon>
        <taxon>Metazoa</taxon>
        <taxon>Chordata</taxon>
        <taxon>Craniata</taxon>
        <taxon>Vertebrata</taxon>
        <taxon>Euteleostomi</taxon>
        <taxon>Actinopterygii</taxon>
        <taxon>Neopterygii</taxon>
        <taxon>Teleostei</taxon>
        <taxon>Neoteleostei</taxon>
        <taxon>Acanthomorphata</taxon>
        <taxon>Ovalentaria</taxon>
        <taxon>Atherinomorphae</taxon>
        <taxon>Cyprinodontiformes</taxon>
        <taxon>Goodeidae</taxon>
        <taxon>Characodon</taxon>
    </lineage>
</organism>
<keyword evidence="2" id="KW-1185">Reference proteome</keyword>
<accession>A0ABU7E0Z8</accession>
<evidence type="ECO:0000313" key="1">
    <source>
        <dbReference type="EMBL" id="MED6280390.1"/>
    </source>
</evidence>
<name>A0ABU7E0Z8_9TELE</name>
<evidence type="ECO:0000313" key="2">
    <source>
        <dbReference type="Proteomes" id="UP001352852"/>
    </source>
</evidence>
<comment type="caution">
    <text evidence="1">The sequence shown here is derived from an EMBL/GenBank/DDBJ whole genome shotgun (WGS) entry which is preliminary data.</text>
</comment>